<reference evidence="1 2" key="1">
    <citation type="submission" date="2021-06" db="EMBL/GenBank/DDBJ databases">
        <title>Caerostris extrusa draft genome.</title>
        <authorList>
            <person name="Kono N."/>
            <person name="Arakawa K."/>
        </authorList>
    </citation>
    <scope>NUCLEOTIDE SEQUENCE [LARGE SCALE GENOMIC DNA]</scope>
</reference>
<proteinExistence type="predicted"/>
<accession>A0AAV4M9E0</accession>
<gene>
    <name evidence="1" type="ORF">CEXT_298471</name>
</gene>
<sequence>MRGRILFAPVTLTSARCLPGLIAFLRNDSSFLLPQGGERLAGANWGGRNVVGNSSAPILNALCGNAFFLTDEHRR</sequence>
<evidence type="ECO:0000313" key="1">
    <source>
        <dbReference type="EMBL" id="GIX68495.1"/>
    </source>
</evidence>
<organism evidence="1 2">
    <name type="scientific">Caerostris extrusa</name>
    <name type="common">Bark spider</name>
    <name type="synonym">Caerostris bankana</name>
    <dbReference type="NCBI Taxonomy" id="172846"/>
    <lineage>
        <taxon>Eukaryota</taxon>
        <taxon>Metazoa</taxon>
        <taxon>Ecdysozoa</taxon>
        <taxon>Arthropoda</taxon>
        <taxon>Chelicerata</taxon>
        <taxon>Arachnida</taxon>
        <taxon>Araneae</taxon>
        <taxon>Araneomorphae</taxon>
        <taxon>Entelegynae</taxon>
        <taxon>Araneoidea</taxon>
        <taxon>Araneidae</taxon>
        <taxon>Caerostris</taxon>
    </lineage>
</organism>
<protein>
    <recommendedName>
        <fullName evidence="3">Secreted protein</fullName>
    </recommendedName>
</protein>
<evidence type="ECO:0000313" key="2">
    <source>
        <dbReference type="Proteomes" id="UP001054945"/>
    </source>
</evidence>
<dbReference type="Proteomes" id="UP001054945">
    <property type="component" value="Unassembled WGS sequence"/>
</dbReference>
<comment type="caution">
    <text evidence="1">The sequence shown here is derived from an EMBL/GenBank/DDBJ whole genome shotgun (WGS) entry which is preliminary data.</text>
</comment>
<dbReference type="EMBL" id="BPLR01001966">
    <property type="protein sequence ID" value="GIX68495.1"/>
    <property type="molecule type" value="Genomic_DNA"/>
</dbReference>
<name>A0AAV4M9E0_CAEEX</name>
<dbReference type="AlphaFoldDB" id="A0AAV4M9E0"/>
<keyword evidence="2" id="KW-1185">Reference proteome</keyword>
<evidence type="ECO:0008006" key="3">
    <source>
        <dbReference type="Google" id="ProtNLM"/>
    </source>
</evidence>